<feature type="signal peptide" evidence="9">
    <location>
        <begin position="1"/>
        <end position="19"/>
    </location>
</feature>
<dbReference type="EMBL" id="CDMY01000390">
    <property type="protein sequence ID" value="CEM08950.1"/>
    <property type="molecule type" value="Genomic_DNA"/>
</dbReference>
<comment type="subcellular location">
    <subcellularLocation>
        <location evidence="1 7">Membrane</location>
        <topology evidence="1 7">Single-pass type I membrane protein</topology>
    </subcellularLocation>
</comment>
<keyword evidence="5 8" id="KW-1133">Transmembrane helix</keyword>
<dbReference type="FunCoup" id="A0A0G4F9L2">
    <property type="interactions" value="1"/>
</dbReference>
<reference evidence="11 12" key="1">
    <citation type="submission" date="2014-11" db="EMBL/GenBank/DDBJ databases">
        <authorList>
            <person name="Zhu J."/>
            <person name="Qi W."/>
            <person name="Song R."/>
        </authorList>
    </citation>
    <scope>NUCLEOTIDE SEQUENCE [LARGE SCALE GENOMIC DNA]</scope>
</reference>
<keyword evidence="3 7" id="KW-0812">Transmembrane</keyword>
<proteinExistence type="inferred from homology"/>
<dbReference type="InterPro" id="IPR015720">
    <property type="entry name" value="Emp24-like"/>
</dbReference>
<evidence type="ECO:0000256" key="4">
    <source>
        <dbReference type="ARBA" id="ARBA00022729"/>
    </source>
</evidence>
<dbReference type="OrthoDB" id="759142at2759"/>
<evidence type="ECO:0000256" key="7">
    <source>
        <dbReference type="RuleBase" id="RU003827"/>
    </source>
</evidence>
<evidence type="ECO:0000256" key="5">
    <source>
        <dbReference type="ARBA" id="ARBA00022989"/>
    </source>
</evidence>
<evidence type="ECO:0000256" key="6">
    <source>
        <dbReference type="ARBA" id="ARBA00023136"/>
    </source>
</evidence>
<name>A0A0G4F9L2_VITBC</name>
<feature type="chain" id="PRO_5005188772" description="GOLD domain-containing protein" evidence="9">
    <location>
        <begin position="20"/>
        <end position="197"/>
    </location>
</feature>
<sequence>MLWQLVWVCVLLVLLVCEAIEIHVDLNASQKKCYGEELGKGTLLIAEFVTTDGLLSVNVADPSATIFSEKDKMEIKTAFTTNQAGTHMFCVQNLSRKGINVKLNIAWGAQARDYSSIAKKEHLEPMTVSLKKIEEELRLYHNIILYMREREQGLRKTNDNTAFRVIGFTLFNVALMVAVSALQIYYFRTFFRSKKII</sequence>
<accession>A0A0G4F9L2</accession>
<evidence type="ECO:0000256" key="8">
    <source>
        <dbReference type="SAM" id="Phobius"/>
    </source>
</evidence>
<dbReference type="STRING" id="1169540.A0A0G4F9L2"/>
<dbReference type="SMART" id="SM01190">
    <property type="entry name" value="EMP24_GP25L"/>
    <property type="match status" value="1"/>
</dbReference>
<dbReference type="VEuPathDB" id="CryptoDB:Vbra_21229"/>
<evidence type="ECO:0000313" key="12">
    <source>
        <dbReference type="Proteomes" id="UP000041254"/>
    </source>
</evidence>
<dbReference type="Pfam" id="PF01105">
    <property type="entry name" value="EMP24_GP25L"/>
    <property type="match status" value="1"/>
</dbReference>
<feature type="transmembrane region" description="Helical" evidence="8">
    <location>
        <begin position="165"/>
        <end position="187"/>
    </location>
</feature>
<evidence type="ECO:0000259" key="10">
    <source>
        <dbReference type="PROSITE" id="PS50866"/>
    </source>
</evidence>
<evidence type="ECO:0000256" key="9">
    <source>
        <dbReference type="SAM" id="SignalP"/>
    </source>
</evidence>
<dbReference type="InParanoid" id="A0A0G4F9L2"/>
<evidence type="ECO:0000256" key="1">
    <source>
        <dbReference type="ARBA" id="ARBA00004479"/>
    </source>
</evidence>
<dbReference type="InterPro" id="IPR009038">
    <property type="entry name" value="GOLD_dom"/>
</dbReference>
<dbReference type="PROSITE" id="PS50866">
    <property type="entry name" value="GOLD"/>
    <property type="match status" value="1"/>
</dbReference>
<protein>
    <recommendedName>
        <fullName evidence="10">GOLD domain-containing protein</fullName>
    </recommendedName>
</protein>
<evidence type="ECO:0000313" key="11">
    <source>
        <dbReference type="EMBL" id="CEM08950.1"/>
    </source>
</evidence>
<keyword evidence="4 9" id="KW-0732">Signal</keyword>
<dbReference type="AlphaFoldDB" id="A0A0G4F9L2"/>
<organism evidence="11 12">
    <name type="scientific">Vitrella brassicaformis (strain CCMP3155)</name>
    <dbReference type="NCBI Taxonomy" id="1169540"/>
    <lineage>
        <taxon>Eukaryota</taxon>
        <taxon>Sar</taxon>
        <taxon>Alveolata</taxon>
        <taxon>Colpodellida</taxon>
        <taxon>Vitrellaceae</taxon>
        <taxon>Vitrella</taxon>
    </lineage>
</organism>
<comment type="similarity">
    <text evidence="2 7">Belongs to the EMP24/GP25L family.</text>
</comment>
<evidence type="ECO:0000256" key="3">
    <source>
        <dbReference type="ARBA" id="ARBA00022692"/>
    </source>
</evidence>
<evidence type="ECO:0000256" key="2">
    <source>
        <dbReference type="ARBA" id="ARBA00007104"/>
    </source>
</evidence>
<dbReference type="OMA" id="DVFEACF"/>
<feature type="domain" description="GOLD" evidence="10">
    <location>
        <begin position="31"/>
        <end position="139"/>
    </location>
</feature>
<keyword evidence="6 8" id="KW-0472">Membrane</keyword>
<dbReference type="Proteomes" id="UP000041254">
    <property type="component" value="Unassembled WGS sequence"/>
</dbReference>
<gene>
    <name evidence="11" type="ORF">Vbra_21229</name>
</gene>
<dbReference type="PhylomeDB" id="A0A0G4F9L2"/>
<dbReference type="PANTHER" id="PTHR22811">
    <property type="entry name" value="TRANSMEMBRANE EMP24 DOMAIN-CONTAINING PROTEIN"/>
    <property type="match status" value="1"/>
</dbReference>
<keyword evidence="12" id="KW-1185">Reference proteome</keyword>
<dbReference type="GO" id="GO:0016020">
    <property type="term" value="C:membrane"/>
    <property type="evidence" value="ECO:0007669"/>
    <property type="project" value="UniProtKB-SubCell"/>
</dbReference>